<evidence type="ECO:0000313" key="1">
    <source>
        <dbReference type="EMBL" id="KRX87389.1"/>
    </source>
</evidence>
<name>A0A0V0XHD0_TRIPS</name>
<comment type="caution">
    <text evidence="1">The sequence shown here is derived from an EMBL/GenBank/DDBJ whole genome shotgun (WGS) entry which is preliminary data.</text>
</comment>
<dbReference type="EMBL" id="JYDU01000202">
    <property type="protein sequence ID" value="KRX89316.1"/>
    <property type="molecule type" value="Genomic_DNA"/>
</dbReference>
<protein>
    <submittedName>
        <fullName evidence="1">Uncharacterized protein</fullName>
    </submittedName>
</protein>
<proteinExistence type="predicted"/>
<sequence>MSTFEKPMKLFLENFEFLCTIDMLVLRKTAKYFTEFQRKLPMIYGQQYVMRLQWYFEEYE</sequence>
<dbReference type="EMBL" id="JYDU01000290">
    <property type="protein sequence ID" value="KRX87389.1"/>
    <property type="molecule type" value="Genomic_DNA"/>
</dbReference>
<gene>
    <name evidence="2" type="ORF">T4E_1224</name>
    <name evidence="1" type="ORF">T4E_9100</name>
</gene>
<dbReference type="AlphaFoldDB" id="A0A0V0XHD0"/>
<organism evidence="1 3">
    <name type="scientific">Trichinella pseudospiralis</name>
    <name type="common">Parasitic roundworm</name>
    <dbReference type="NCBI Taxonomy" id="6337"/>
    <lineage>
        <taxon>Eukaryota</taxon>
        <taxon>Metazoa</taxon>
        <taxon>Ecdysozoa</taxon>
        <taxon>Nematoda</taxon>
        <taxon>Enoplea</taxon>
        <taxon>Dorylaimia</taxon>
        <taxon>Trichinellida</taxon>
        <taxon>Trichinellidae</taxon>
        <taxon>Trichinella</taxon>
    </lineage>
</organism>
<dbReference type="Proteomes" id="UP000054815">
    <property type="component" value="Unassembled WGS sequence"/>
</dbReference>
<reference evidence="1 3" key="1">
    <citation type="submission" date="2015-01" db="EMBL/GenBank/DDBJ databases">
        <title>Evolution of Trichinella species and genotypes.</title>
        <authorList>
            <person name="Korhonen P.K."/>
            <person name="Edoardo P."/>
            <person name="Giuseppe L.R."/>
            <person name="Gasser R.B."/>
        </authorList>
    </citation>
    <scope>NUCLEOTIDE SEQUENCE [LARGE SCALE GENOMIC DNA]</scope>
    <source>
        <strain evidence="1">ISS141</strain>
    </source>
</reference>
<evidence type="ECO:0000313" key="3">
    <source>
        <dbReference type="Proteomes" id="UP000054815"/>
    </source>
</evidence>
<evidence type="ECO:0000313" key="2">
    <source>
        <dbReference type="EMBL" id="KRX89316.1"/>
    </source>
</evidence>
<accession>A0A0V0XHD0</accession>